<feature type="region of interest" description="Disordered" evidence="1">
    <location>
        <begin position="80"/>
        <end position="118"/>
    </location>
</feature>
<feature type="compositionally biased region" description="Basic and acidic residues" evidence="1">
    <location>
        <begin position="80"/>
        <end position="98"/>
    </location>
</feature>
<keyword evidence="2 3" id="KW-0812">Transmembrane</keyword>
<sequence>MDLSTFSLQPEKLLYLAHTMYKDNLIDNKQKEQAKELIVNDDQQLYSWLNNYENSHKNLQFLQDQFIYLINLNLQEKQNQSEEKKNGKRVKIIDHNDSQDPCLSRNSNSSSPMSRAGWKRPSFAISKQRMGAKVTKMFTEENMSDLNTTKESSPEKNHKVSLTANHTPKSGLQRNQIVIPQLFIDEEVFITQITKMHPQKSNKYFIQLLSYYLWYIQYFFEQLFKRTHHRQASIYLNTKQFTKIQSLLQSQELGLSQIIQQMMNFLLLLIPCYIKENKDNNIIEQYSTYQKVYLLIKYQQVFQKRQISSRKIVQYKNQQQIYQIIIQLSNLFKYNITSTNNYKTQSINNLTKINKQTNKQARKQKTKQYIKQTNKRHLCKKKNQSQSIKLLIFNYYRLILQIFLYQICLFSIMAGFQQTTSSFNFYILLLFIYLKQFPFLKIDNKLISQIQTMFFF</sequence>
<proteinExistence type="predicted"/>
<feature type="transmembrane region" description="Helical" evidence="2">
    <location>
        <begin position="395"/>
        <end position="417"/>
    </location>
</feature>
<feature type="region of interest" description="Disordered" evidence="1">
    <location>
        <begin position="145"/>
        <end position="167"/>
    </location>
</feature>
<evidence type="ECO:0000256" key="2">
    <source>
        <dbReference type="SAM" id="Phobius"/>
    </source>
</evidence>
<reference evidence="4" key="1">
    <citation type="journal article" date="2006" name="PLoS Biol.">
        <title>Macronuclear genome sequence of the ciliate Tetrahymena thermophila, a model eukaryote.</title>
        <authorList>
            <person name="Eisen J.A."/>
            <person name="Coyne R.S."/>
            <person name="Wu M."/>
            <person name="Wu D."/>
            <person name="Thiagarajan M."/>
            <person name="Wortman J.R."/>
            <person name="Badger J.H."/>
            <person name="Ren Q."/>
            <person name="Amedeo P."/>
            <person name="Jones K.M."/>
            <person name="Tallon L.J."/>
            <person name="Delcher A.L."/>
            <person name="Salzberg S.L."/>
            <person name="Silva J.C."/>
            <person name="Haas B.J."/>
            <person name="Majoros W.H."/>
            <person name="Farzad M."/>
            <person name="Carlton J.M."/>
            <person name="Smith R.K. Jr."/>
            <person name="Garg J."/>
            <person name="Pearlman R.E."/>
            <person name="Karrer K.M."/>
            <person name="Sun L."/>
            <person name="Manning G."/>
            <person name="Elde N.C."/>
            <person name="Turkewitz A.P."/>
            <person name="Asai D.J."/>
            <person name="Wilkes D.E."/>
            <person name="Wang Y."/>
            <person name="Cai H."/>
            <person name="Collins K."/>
            <person name="Stewart B.A."/>
            <person name="Lee S.R."/>
            <person name="Wilamowska K."/>
            <person name="Weinberg Z."/>
            <person name="Ruzzo W.L."/>
            <person name="Wloga D."/>
            <person name="Gaertig J."/>
            <person name="Frankel J."/>
            <person name="Tsao C.-C."/>
            <person name="Gorovsky M.A."/>
            <person name="Keeling P.J."/>
            <person name="Waller R.F."/>
            <person name="Patron N.J."/>
            <person name="Cherry J.M."/>
            <person name="Stover N.A."/>
            <person name="Krieger C.J."/>
            <person name="del Toro C."/>
            <person name="Ryder H.F."/>
            <person name="Williamson S.C."/>
            <person name="Barbeau R.A."/>
            <person name="Hamilton E.P."/>
            <person name="Orias E."/>
        </authorList>
    </citation>
    <scope>NUCLEOTIDE SEQUENCE [LARGE SCALE GENOMIC DNA]</scope>
    <source>
        <strain evidence="4">SB210</strain>
    </source>
</reference>
<feature type="transmembrane region" description="Helical" evidence="2">
    <location>
        <begin position="423"/>
        <end position="440"/>
    </location>
</feature>
<feature type="compositionally biased region" description="Low complexity" evidence="1">
    <location>
        <begin position="104"/>
        <end position="115"/>
    </location>
</feature>
<dbReference type="GeneID" id="7844609"/>
<keyword evidence="2" id="KW-1133">Transmembrane helix</keyword>
<organism evidence="3 4">
    <name type="scientific">Tetrahymena thermophila (strain SB210)</name>
    <dbReference type="NCBI Taxonomy" id="312017"/>
    <lineage>
        <taxon>Eukaryota</taxon>
        <taxon>Sar</taxon>
        <taxon>Alveolata</taxon>
        <taxon>Ciliophora</taxon>
        <taxon>Intramacronucleata</taxon>
        <taxon>Oligohymenophorea</taxon>
        <taxon>Hymenostomatida</taxon>
        <taxon>Tetrahymenina</taxon>
        <taxon>Tetrahymenidae</taxon>
        <taxon>Tetrahymena</taxon>
    </lineage>
</organism>
<dbReference type="EMBL" id="GG662673">
    <property type="protein sequence ID" value="EAR96892.3"/>
    <property type="molecule type" value="Genomic_DNA"/>
</dbReference>
<dbReference type="AlphaFoldDB" id="Q23KF1"/>
<dbReference type="RefSeq" id="XP_001017137.3">
    <property type="nucleotide sequence ID" value="XM_001017137.3"/>
</dbReference>
<dbReference type="HOGENOM" id="CLU_1139971_0_0_1"/>
<name>Q23KF1_TETTS</name>
<evidence type="ECO:0000313" key="4">
    <source>
        <dbReference type="Proteomes" id="UP000009168"/>
    </source>
</evidence>
<protein>
    <submittedName>
        <fullName evidence="3">Transmembrane protein, putative</fullName>
    </submittedName>
</protein>
<gene>
    <name evidence="3" type="ORF">TTHERM_00193840</name>
</gene>
<dbReference type="Proteomes" id="UP000009168">
    <property type="component" value="Unassembled WGS sequence"/>
</dbReference>
<evidence type="ECO:0000313" key="3">
    <source>
        <dbReference type="EMBL" id="EAR96892.3"/>
    </source>
</evidence>
<dbReference type="KEGG" id="tet:TTHERM_00193840"/>
<accession>Q23KF1</accession>
<evidence type="ECO:0000256" key="1">
    <source>
        <dbReference type="SAM" id="MobiDB-lite"/>
    </source>
</evidence>
<keyword evidence="2" id="KW-0472">Membrane</keyword>
<dbReference type="InParanoid" id="Q23KF1"/>
<keyword evidence="4" id="KW-1185">Reference proteome</keyword>